<organism evidence="1 2">
    <name type="scientific">Rhizobium esperanzae</name>
    <dbReference type="NCBI Taxonomy" id="1967781"/>
    <lineage>
        <taxon>Bacteria</taxon>
        <taxon>Pseudomonadati</taxon>
        <taxon>Pseudomonadota</taxon>
        <taxon>Alphaproteobacteria</taxon>
        <taxon>Hyphomicrobiales</taxon>
        <taxon>Rhizobiaceae</taxon>
        <taxon>Rhizobium/Agrobacterium group</taxon>
        <taxon>Rhizobium</taxon>
    </lineage>
</organism>
<reference evidence="1 2" key="1">
    <citation type="submission" date="2017-03" db="EMBL/GenBank/DDBJ databases">
        <title>Genome of strain Rhizobium sp. CNPSo 668.</title>
        <authorList>
            <person name="Ribeiro R."/>
        </authorList>
    </citation>
    <scope>NUCLEOTIDE SEQUENCE [LARGE SCALE GENOMIC DNA]</scope>
    <source>
        <strain evidence="1 2">CNPSo 668</strain>
    </source>
</reference>
<name>A0A246DKP4_9HYPH</name>
<comment type="caution">
    <text evidence="1">The sequence shown here is derived from an EMBL/GenBank/DDBJ whole genome shotgun (WGS) entry which is preliminary data.</text>
</comment>
<evidence type="ECO:0000313" key="2">
    <source>
        <dbReference type="Proteomes" id="UP000197269"/>
    </source>
</evidence>
<gene>
    <name evidence="1" type="ORF">B5E41_30095</name>
</gene>
<dbReference type="AlphaFoldDB" id="A0A246DKP4"/>
<protein>
    <submittedName>
        <fullName evidence="1">Uncharacterized protein</fullName>
    </submittedName>
</protein>
<proteinExistence type="predicted"/>
<accession>A0A246DKP4</accession>
<dbReference type="Proteomes" id="UP000197269">
    <property type="component" value="Unassembled WGS sequence"/>
</dbReference>
<sequence>MDPGPEPRYRWRETWPGEGHEDYQAFDGPRAFGRIMLETNGTMREQWRWSISHIDGVKRHLLPHNGWQRSPRLAAAKVEDLYEDLMELNGIPLNSHCDGTS</sequence>
<dbReference type="EMBL" id="MXPU01000040">
    <property type="protein sequence ID" value="OWO89694.1"/>
    <property type="molecule type" value="Genomic_DNA"/>
</dbReference>
<evidence type="ECO:0000313" key="1">
    <source>
        <dbReference type="EMBL" id="OWO89694.1"/>
    </source>
</evidence>